<dbReference type="GO" id="GO:0046872">
    <property type="term" value="F:metal ion binding"/>
    <property type="evidence" value="ECO:0007669"/>
    <property type="project" value="UniProtKB-KW"/>
</dbReference>
<feature type="domain" description="4Fe-4S ferredoxin-type" evidence="4">
    <location>
        <begin position="329"/>
        <end position="359"/>
    </location>
</feature>
<evidence type="ECO:0000313" key="6">
    <source>
        <dbReference type="Proteomes" id="UP000186469"/>
    </source>
</evidence>
<keyword evidence="2" id="KW-0408">Iron</keyword>
<keyword evidence="6" id="KW-1185">Reference proteome</keyword>
<protein>
    <submittedName>
        <fullName evidence="5">Electron transport complex protein RnfC</fullName>
    </submittedName>
</protein>
<dbReference type="GO" id="GO:0016020">
    <property type="term" value="C:membrane"/>
    <property type="evidence" value="ECO:0007669"/>
    <property type="project" value="InterPro"/>
</dbReference>
<dbReference type="STRING" id="1121455.SAMN02745728_00842"/>
<dbReference type="GO" id="GO:0051539">
    <property type="term" value="F:4 iron, 4 sulfur cluster binding"/>
    <property type="evidence" value="ECO:0007669"/>
    <property type="project" value="InterPro"/>
</dbReference>
<dbReference type="PANTHER" id="PTHR43034">
    <property type="entry name" value="ION-TRANSLOCATING OXIDOREDUCTASE COMPLEX SUBUNIT C"/>
    <property type="match status" value="1"/>
</dbReference>
<dbReference type="InterPro" id="IPR010208">
    <property type="entry name" value="Ion_transpt_RnfC/RsxC"/>
</dbReference>
<evidence type="ECO:0000259" key="4">
    <source>
        <dbReference type="PROSITE" id="PS51379"/>
    </source>
</evidence>
<dbReference type="RefSeq" id="WP_072696529.1">
    <property type="nucleotide sequence ID" value="NZ_FRDI01000003.1"/>
</dbReference>
<dbReference type="PANTHER" id="PTHR43034:SF2">
    <property type="entry name" value="ION-TRANSLOCATING OXIDOREDUCTASE COMPLEX SUBUNIT C"/>
    <property type="match status" value="1"/>
</dbReference>
<organism evidence="5 6">
    <name type="scientific">Desulfovibrio litoralis DSM 11393</name>
    <dbReference type="NCBI Taxonomy" id="1121455"/>
    <lineage>
        <taxon>Bacteria</taxon>
        <taxon>Pseudomonadati</taxon>
        <taxon>Thermodesulfobacteriota</taxon>
        <taxon>Desulfovibrionia</taxon>
        <taxon>Desulfovibrionales</taxon>
        <taxon>Desulfovibrionaceae</taxon>
        <taxon>Desulfovibrio</taxon>
    </lineage>
</organism>
<dbReference type="OrthoDB" id="9767754at2"/>
<gene>
    <name evidence="5" type="ORF">SAMN02745728_00842</name>
</gene>
<evidence type="ECO:0000256" key="2">
    <source>
        <dbReference type="ARBA" id="ARBA00023004"/>
    </source>
</evidence>
<dbReference type="InterPro" id="IPR017900">
    <property type="entry name" value="4Fe4S_Fe_S_CS"/>
</dbReference>
<dbReference type="PROSITE" id="PS51379">
    <property type="entry name" value="4FE4S_FER_2"/>
    <property type="match status" value="1"/>
</dbReference>
<keyword evidence="3" id="KW-0411">Iron-sulfur</keyword>
<keyword evidence="1" id="KW-0479">Metal-binding</keyword>
<evidence type="ECO:0000256" key="3">
    <source>
        <dbReference type="ARBA" id="ARBA00023014"/>
    </source>
</evidence>
<sequence>MNKLFNLTFPERLQITELDDIQTLLVPLRGHDVCKYVKKRSSVMQGALLASHQDNDIPDVHAPKSGIIKEITRTYIEIDCSKEAQATALENAKKFMEEALAKGEGQETLNSNTNANIEAKPVNLLELTPKDLIVALKNLGISARPFTRPCTTFILNGLNPEPGMCYAEELLATHAATIKAALLLIQRLSNADKYILALPEGNKTNIEGFTNQFVKAVYPISLARPLITKITGTESSKDVTMVHLNSVFNLGLVAQSGLPLNKTIISVQGKNFFTYIGTPVSTLLEQVNAVPQDKDTIILGGFMRGYPLSSTQRGIDQNDCAIIHEKYGTVPHLTDNPCINCGLCVNICPMRLRPNMLSRYAEFEQYNNCHKEYIELCIECGLCGYVCPACRPMQQYFKIAKHQLGIVSRQHTIQQPV</sequence>
<dbReference type="Gene3D" id="3.30.70.20">
    <property type="match status" value="1"/>
</dbReference>
<dbReference type="SUPFAM" id="SSF46548">
    <property type="entry name" value="alpha-helical ferredoxin"/>
    <property type="match status" value="1"/>
</dbReference>
<proteinExistence type="predicted"/>
<dbReference type="GO" id="GO:0009055">
    <property type="term" value="F:electron transfer activity"/>
    <property type="evidence" value="ECO:0007669"/>
    <property type="project" value="InterPro"/>
</dbReference>
<evidence type="ECO:0000256" key="1">
    <source>
        <dbReference type="ARBA" id="ARBA00022723"/>
    </source>
</evidence>
<dbReference type="PROSITE" id="PS00198">
    <property type="entry name" value="4FE4S_FER_1"/>
    <property type="match status" value="1"/>
</dbReference>
<dbReference type="Proteomes" id="UP000186469">
    <property type="component" value="Unassembled WGS sequence"/>
</dbReference>
<dbReference type="InterPro" id="IPR017896">
    <property type="entry name" value="4Fe4S_Fe-S-bd"/>
</dbReference>
<dbReference type="Pfam" id="PF13534">
    <property type="entry name" value="Fer4_17"/>
    <property type="match status" value="1"/>
</dbReference>
<name>A0A1M7SEA1_9BACT</name>
<evidence type="ECO:0000313" key="5">
    <source>
        <dbReference type="EMBL" id="SHN56831.1"/>
    </source>
</evidence>
<dbReference type="EMBL" id="FRDI01000003">
    <property type="protein sequence ID" value="SHN56831.1"/>
    <property type="molecule type" value="Genomic_DNA"/>
</dbReference>
<accession>A0A1M7SEA1</accession>
<dbReference type="AlphaFoldDB" id="A0A1M7SEA1"/>
<reference evidence="5 6" key="1">
    <citation type="submission" date="2016-12" db="EMBL/GenBank/DDBJ databases">
        <authorList>
            <person name="Song W.-J."/>
            <person name="Kurnit D.M."/>
        </authorList>
    </citation>
    <scope>NUCLEOTIDE SEQUENCE [LARGE SCALE GENOMIC DNA]</scope>
    <source>
        <strain evidence="5 6">DSM 11393</strain>
    </source>
</reference>